<reference evidence="1 2" key="1">
    <citation type="journal article" date="2011" name="J. Bacteriol.">
        <title>Genome sequence of strain IMCC3088, a proteorhodopsin-containing marine bacterium belonging to the OM60/NOR5 clade.</title>
        <authorList>
            <person name="Jang Y."/>
            <person name="Oh H.M."/>
            <person name="Kang I."/>
            <person name="Lee K."/>
            <person name="Yang S.J."/>
            <person name="Cho J.C."/>
        </authorList>
    </citation>
    <scope>NUCLEOTIDE SEQUENCE [LARGE SCALE GENOMIC DNA]</scope>
    <source>
        <strain evidence="1 2">IMCC3088</strain>
    </source>
</reference>
<dbReference type="AlphaFoldDB" id="F3L3U9"/>
<organism evidence="1 2">
    <name type="scientific">Aequoribacter fuscus</name>
    <dbReference type="NCBI Taxonomy" id="2518989"/>
    <lineage>
        <taxon>Bacteria</taxon>
        <taxon>Pseudomonadati</taxon>
        <taxon>Pseudomonadota</taxon>
        <taxon>Gammaproteobacteria</taxon>
        <taxon>Cellvibrionales</taxon>
        <taxon>Halieaceae</taxon>
        <taxon>Aequoribacter</taxon>
    </lineage>
</organism>
<dbReference type="STRING" id="2518989.IMCC3088_2291"/>
<name>F3L3U9_9GAMM</name>
<evidence type="ECO:0000313" key="1">
    <source>
        <dbReference type="EMBL" id="EGG28998.1"/>
    </source>
</evidence>
<dbReference type="eggNOG" id="COG4805">
    <property type="taxonomic scope" value="Bacteria"/>
</dbReference>
<protein>
    <recommendedName>
        <fullName evidence="3">DUF885 domain-containing protein</fullName>
    </recommendedName>
</protein>
<dbReference type="InterPro" id="IPR010281">
    <property type="entry name" value="DUF885"/>
</dbReference>
<dbReference type="Proteomes" id="UP000005615">
    <property type="component" value="Unassembled WGS sequence"/>
</dbReference>
<evidence type="ECO:0000313" key="2">
    <source>
        <dbReference type="Proteomes" id="UP000005615"/>
    </source>
</evidence>
<sequence>MGDTQRAGEWDDVSLEAQAREDQALAGFEQRLVAIDGASLSAEAKLNKELLLLQIQNQRRGYELGFHLMGITMRGGPQSLFTAAETLPFQTRDDYELWLQRLESLPTRLQQEQAILEEGIRQGRVQAKVIMERIPAQLAKITQVRLQDNPFYEPFVALAGSLSHAEAQALTERAERVVKDVVVPAYQRFEAFFNERYLPAARADVGVGSLANGKALYEFAAQRFTTTNLTPQQIHDIGLAEVARIRAAMEEVITEVGFDGDLQAFNAFLRTDPQFYYDNADDLYDQYRVISKRIDPELVKLFGRLPRIPYGVRPIPEQIAPDTTTAYYMPPAADGSRAGYYYVNLYRPEVRPKFEMEVLSVHEAMPGHHLQIALARELEGLPMFRKIGGATAFVEGWGLYSERLGYELGLYQDPYSRYGQLVYDMWRAVRLVVDTGMHYLGWSRQEAIDYFMANAAKTEADIINEIDRYIGWPGQALAYKIGQLKILELRARAERELGDRFDIRAFHDHLLGAGALPLNLLEQRMNAWMADD</sequence>
<dbReference type="EMBL" id="AEIG01000067">
    <property type="protein sequence ID" value="EGG28998.1"/>
    <property type="molecule type" value="Genomic_DNA"/>
</dbReference>
<evidence type="ECO:0008006" key="3">
    <source>
        <dbReference type="Google" id="ProtNLM"/>
    </source>
</evidence>
<dbReference type="Pfam" id="PF05960">
    <property type="entry name" value="DUF885"/>
    <property type="match status" value="1"/>
</dbReference>
<proteinExistence type="predicted"/>
<accession>F3L3U9</accession>
<dbReference type="PANTHER" id="PTHR33361:SF2">
    <property type="entry name" value="DUF885 DOMAIN-CONTAINING PROTEIN"/>
    <property type="match status" value="1"/>
</dbReference>
<gene>
    <name evidence="1" type="ORF">IMCC3088_2291</name>
</gene>
<dbReference type="PANTHER" id="PTHR33361">
    <property type="entry name" value="GLR0591 PROTEIN"/>
    <property type="match status" value="1"/>
</dbReference>
<comment type="caution">
    <text evidence="1">The sequence shown here is derived from an EMBL/GenBank/DDBJ whole genome shotgun (WGS) entry which is preliminary data.</text>
</comment>
<keyword evidence="2" id="KW-1185">Reference proteome</keyword>